<evidence type="ECO:0000313" key="11">
    <source>
        <dbReference type="EMBL" id="GAA4539755.1"/>
    </source>
</evidence>
<organism evidence="11 12">
    <name type="scientific">Pseudonocardia xishanensis</name>
    <dbReference type="NCBI Taxonomy" id="630995"/>
    <lineage>
        <taxon>Bacteria</taxon>
        <taxon>Bacillati</taxon>
        <taxon>Actinomycetota</taxon>
        <taxon>Actinomycetes</taxon>
        <taxon>Pseudonocardiales</taxon>
        <taxon>Pseudonocardiaceae</taxon>
        <taxon>Pseudonocardia</taxon>
    </lineage>
</organism>
<evidence type="ECO:0000256" key="2">
    <source>
        <dbReference type="ARBA" id="ARBA00012438"/>
    </source>
</evidence>
<evidence type="ECO:0000313" key="12">
    <source>
        <dbReference type="Proteomes" id="UP001501598"/>
    </source>
</evidence>
<dbReference type="RefSeq" id="WP_345413449.1">
    <property type="nucleotide sequence ID" value="NZ_BAABGT010000016.1"/>
</dbReference>
<comment type="catalytic activity">
    <reaction evidence="1">
        <text>ATP + protein L-histidine = ADP + protein N-phospho-L-histidine.</text>
        <dbReference type="EC" id="2.7.13.3"/>
    </reaction>
</comment>
<dbReference type="InterPro" id="IPR003594">
    <property type="entry name" value="HATPase_dom"/>
</dbReference>
<evidence type="ECO:0000256" key="6">
    <source>
        <dbReference type="ARBA" id="ARBA00022777"/>
    </source>
</evidence>
<keyword evidence="9" id="KW-0472">Membrane</keyword>
<keyword evidence="6" id="KW-0418">Kinase</keyword>
<feature type="transmembrane region" description="Helical" evidence="9">
    <location>
        <begin position="56"/>
        <end position="76"/>
    </location>
</feature>
<protein>
    <recommendedName>
        <fullName evidence="2">histidine kinase</fullName>
        <ecNumber evidence="2">2.7.13.3</ecNumber>
    </recommendedName>
</protein>
<comment type="caution">
    <text evidence="11">The sequence shown here is derived from an EMBL/GenBank/DDBJ whole genome shotgun (WGS) entry which is preliminary data.</text>
</comment>
<proteinExistence type="predicted"/>
<feature type="domain" description="Histidine kinase/HSP90-like ATPase" evidence="10">
    <location>
        <begin position="264"/>
        <end position="353"/>
    </location>
</feature>
<dbReference type="PANTHER" id="PTHR24421:SF10">
    <property type="entry name" value="NITRATE_NITRITE SENSOR PROTEIN NARQ"/>
    <property type="match status" value="1"/>
</dbReference>
<dbReference type="Proteomes" id="UP001501598">
    <property type="component" value="Unassembled WGS sequence"/>
</dbReference>
<sequence>MRIGEPLDRALAVLCLGAFATVVIGALGAGPAWPAIPLGAAFALVGTVGFGRVRRAGRWAAVGYVVVQGGLGYAVFTTDPGVGGTLNLVVLVSQCVLLLPLPATAVVVALTPFVHTGMPLAEAAREGVGTLAAVLFGAVVTELLRREQRARADLAAAHAEVARLATAQERNRVARDIHDELGHALSVVGMQLKAARAVLLTDPTRTDALLATAQHTAESALEDVRRSVRMLREPRSLPEALTALTTEVGADLTITGTPRPLPSEITGALRRAAQEGLTNARKHAAATRTEVVLDFGPGTVRVEVRDDGVGPRPMSATGFGLVGLRERAEPLGGRVELLGPPEGGSVLRMEVPG</sequence>
<dbReference type="CDD" id="cd16917">
    <property type="entry name" value="HATPase_UhpB-NarQ-NarX-like"/>
    <property type="match status" value="1"/>
</dbReference>
<dbReference type="Pfam" id="PF02518">
    <property type="entry name" value="HATPase_c"/>
    <property type="match status" value="1"/>
</dbReference>
<keyword evidence="5" id="KW-0547">Nucleotide-binding</keyword>
<feature type="transmembrane region" description="Helical" evidence="9">
    <location>
        <begin position="88"/>
        <end position="115"/>
    </location>
</feature>
<evidence type="ECO:0000256" key="3">
    <source>
        <dbReference type="ARBA" id="ARBA00022553"/>
    </source>
</evidence>
<evidence type="ECO:0000256" key="1">
    <source>
        <dbReference type="ARBA" id="ARBA00000085"/>
    </source>
</evidence>
<evidence type="ECO:0000256" key="4">
    <source>
        <dbReference type="ARBA" id="ARBA00022679"/>
    </source>
</evidence>
<gene>
    <name evidence="11" type="ORF">GCM10023175_11590</name>
</gene>
<dbReference type="InterPro" id="IPR050482">
    <property type="entry name" value="Sensor_HK_TwoCompSys"/>
</dbReference>
<evidence type="ECO:0000256" key="7">
    <source>
        <dbReference type="ARBA" id="ARBA00022840"/>
    </source>
</evidence>
<feature type="transmembrane region" description="Helical" evidence="9">
    <location>
        <begin position="12"/>
        <end position="36"/>
    </location>
</feature>
<dbReference type="Pfam" id="PF07730">
    <property type="entry name" value="HisKA_3"/>
    <property type="match status" value="1"/>
</dbReference>
<name>A0ABP8RJL9_9PSEU</name>
<dbReference type="SMART" id="SM00387">
    <property type="entry name" value="HATPase_c"/>
    <property type="match status" value="1"/>
</dbReference>
<keyword evidence="3" id="KW-0597">Phosphoprotein</keyword>
<keyword evidence="4" id="KW-0808">Transferase</keyword>
<keyword evidence="12" id="KW-1185">Reference proteome</keyword>
<evidence type="ECO:0000256" key="9">
    <source>
        <dbReference type="SAM" id="Phobius"/>
    </source>
</evidence>
<dbReference type="SUPFAM" id="SSF55874">
    <property type="entry name" value="ATPase domain of HSP90 chaperone/DNA topoisomerase II/histidine kinase"/>
    <property type="match status" value="1"/>
</dbReference>
<dbReference type="EC" id="2.7.13.3" evidence="2"/>
<dbReference type="InterPro" id="IPR036890">
    <property type="entry name" value="HATPase_C_sf"/>
</dbReference>
<keyword evidence="7" id="KW-0067">ATP-binding</keyword>
<evidence type="ECO:0000259" key="10">
    <source>
        <dbReference type="SMART" id="SM00387"/>
    </source>
</evidence>
<dbReference type="Gene3D" id="1.20.5.1930">
    <property type="match status" value="1"/>
</dbReference>
<dbReference type="PANTHER" id="PTHR24421">
    <property type="entry name" value="NITRATE/NITRITE SENSOR PROTEIN NARX-RELATED"/>
    <property type="match status" value="1"/>
</dbReference>
<dbReference type="Gene3D" id="3.30.565.10">
    <property type="entry name" value="Histidine kinase-like ATPase, C-terminal domain"/>
    <property type="match status" value="1"/>
</dbReference>
<dbReference type="InterPro" id="IPR011712">
    <property type="entry name" value="Sig_transdc_His_kin_sub3_dim/P"/>
</dbReference>
<dbReference type="EMBL" id="BAABGT010000016">
    <property type="protein sequence ID" value="GAA4539755.1"/>
    <property type="molecule type" value="Genomic_DNA"/>
</dbReference>
<keyword evidence="9" id="KW-0812">Transmembrane</keyword>
<accession>A0ABP8RJL9</accession>
<keyword evidence="8" id="KW-0902">Two-component regulatory system</keyword>
<reference evidence="12" key="1">
    <citation type="journal article" date="2019" name="Int. J. Syst. Evol. Microbiol.">
        <title>The Global Catalogue of Microorganisms (GCM) 10K type strain sequencing project: providing services to taxonomists for standard genome sequencing and annotation.</title>
        <authorList>
            <consortium name="The Broad Institute Genomics Platform"/>
            <consortium name="The Broad Institute Genome Sequencing Center for Infectious Disease"/>
            <person name="Wu L."/>
            <person name="Ma J."/>
        </authorList>
    </citation>
    <scope>NUCLEOTIDE SEQUENCE [LARGE SCALE GENOMIC DNA]</scope>
    <source>
        <strain evidence="12">JCM 17906</strain>
    </source>
</reference>
<evidence type="ECO:0000256" key="8">
    <source>
        <dbReference type="ARBA" id="ARBA00023012"/>
    </source>
</evidence>
<evidence type="ECO:0000256" key="5">
    <source>
        <dbReference type="ARBA" id="ARBA00022741"/>
    </source>
</evidence>
<keyword evidence="9" id="KW-1133">Transmembrane helix</keyword>